<keyword evidence="2" id="KW-0032">Aminotransferase</keyword>
<name>A0A5D3K9W2_9BRAD</name>
<protein>
    <submittedName>
        <fullName evidence="2">PLP-dependent aminotransferase family protein</fullName>
    </submittedName>
</protein>
<dbReference type="AlphaFoldDB" id="A0A5D3K9W2"/>
<organism evidence="2 3">
    <name type="scientific">Bradyrhizobium rifense</name>
    <dbReference type="NCBI Taxonomy" id="515499"/>
    <lineage>
        <taxon>Bacteria</taxon>
        <taxon>Pseudomonadati</taxon>
        <taxon>Pseudomonadota</taxon>
        <taxon>Alphaproteobacteria</taxon>
        <taxon>Hyphomicrobiales</taxon>
        <taxon>Nitrobacteraceae</taxon>
        <taxon>Bradyrhizobium</taxon>
    </lineage>
</organism>
<keyword evidence="3" id="KW-1185">Reference proteome</keyword>
<evidence type="ECO:0000259" key="1">
    <source>
        <dbReference type="Pfam" id="PF00155"/>
    </source>
</evidence>
<comment type="caution">
    <text evidence="2">The sequence shown here is derived from an EMBL/GenBank/DDBJ whole genome shotgun (WGS) entry which is preliminary data.</text>
</comment>
<dbReference type="PANTHER" id="PTHR46577:SF1">
    <property type="entry name" value="HTH-TYPE TRANSCRIPTIONAL REGULATORY PROTEIN GABR"/>
    <property type="match status" value="1"/>
</dbReference>
<dbReference type="PANTHER" id="PTHR46577">
    <property type="entry name" value="HTH-TYPE TRANSCRIPTIONAL REGULATORY PROTEIN GABR"/>
    <property type="match status" value="1"/>
</dbReference>
<dbReference type="InterPro" id="IPR015424">
    <property type="entry name" value="PyrdxlP-dep_Trfase"/>
</dbReference>
<dbReference type="Gene3D" id="3.40.640.10">
    <property type="entry name" value="Type I PLP-dependent aspartate aminotransferase-like (Major domain)"/>
    <property type="match status" value="1"/>
</dbReference>
<feature type="domain" description="Aminotransferase class I/classII large" evidence="1">
    <location>
        <begin position="62"/>
        <end position="347"/>
    </location>
</feature>
<evidence type="ECO:0000313" key="3">
    <source>
        <dbReference type="Proteomes" id="UP000324758"/>
    </source>
</evidence>
<dbReference type="GO" id="GO:0008483">
    <property type="term" value="F:transaminase activity"/>
    <property type="evidence" value="ECO:0007669"/>
    <property type="project" value="UniProtKB-KW"/>
</dbReference>
<keyword evidence="2" id="KW-0808">Transferase</keyword>
<reference evidence="2 3" key="1">
    <citation type="submission" date="2019-08" db="EMBL/GenBank/DDBJ databases">
        <title>Bradyrhizobium hipponensis sp. nov., a rhizobium isolated from a Lupinus angustifolius root nodule in Tunisia.</title>
        <authorList>
            <person name="Off K."/>
            <person name="Rejili M."/>
            <person name="Mars M."/>
            <person name="Brachmann A."/>
            <person name="Marin M."/>
        </authorList>
    </citation>
    <scope>NUCLEOTIDE SEQUENCE [LARGE SCALE GENOMIC DNA]</scope>
    <source>
        <strain evidence="2 3">CTAW71</strain>
    </source>
</reference>
<dbReference type="InterPro" id="IPR051446">
    <property type="entry name" value="HTH_trans_reg/aminotransferase"/>
</dbReference>
<dbReference type="Proteomes" id="UP000324758">
    <property type="component" value="Unassembled WGS sequence"/>
</dbReference>
<dbReference type="RefSeq" id="WP_148774692.1">
    <property type="nucleotide sequence ID" value="NZ_VSSS01000037.1"/>
</dbReference>
<evidence type="ECO:0000313" key="2">
    <source>
        <dbReference type="EMBL" id="TYL92552.1"/>
    </source>
</evidence>
<proteinExistence type="predicted"/>
<dbReference type="CDD" id="cd00609">
    <property type="entry name" value="AAT_like"/>
    <property type="match status" value="1"/>
</dbReference>
<gene>
    <name evidence="2" type="ORF">FXB40_24160</name>
</gene>
<sequence length="370" mass="40590">MTLSFRPSDILNMSGNLPPKVPHVFDEAYRGAVQRVLGECEPNDLIGAHQFRGSDRDRALGARFIGRRMQDVPAVDRVVVANGTQSILMMLLASLVGPNRRLAIETLSYPTMRTFAQHLGFQLSPIPMDGEGARPDAFEAICRADRPAAYYAMPTLQNPTTGMMSLERRKAIAEICRRYEVAIIEDDIYSLLPKDIPPPLSSFAPEISWYVLGTAKSLAAALKIAYLVAPSAEAAAERFWPGVRATYWMCAPMNGAIVSSLIETGSVDDIIEAVRAETRIRQSMVIDSISSSDLRSRPDCLHVYLPLPTDRPAQEFVAKVRALGVDVSPAGTYAMDDSPAPNAIRFGTGTPRDRVAFERGLFAITKVYRG</sequence>
<dbReference type="EMBL" id="VSSS01000037">
    <property type="protein sequence ID" value="TYL92552.1"/>
    <property type="molecule type" value="Genomic_DNA"/>
</dbReference>
<dbReference type="GO" id="GO:0030170">
    <property type="term" value="F:pyridoxal phosphate binding"/>
    <property type="evidence" value="ECO:0007669"/>
    <property type="project" value="InterPro"/>
</dbReference>
<accession>A0A5D3K9W2</accession>
<dbReference type="InterPro" id="IPR004839">
    <property type="entry name" value="Aminotransferase_I/II_large"/>
</dbReference>
<dbReference type="SUPFAM" id="SSF53383">
    <property type="entry name" value="PLP-dependent transferases"/>
    <property type="match status" value="1"/>
</dbReference>
<dbReference type="Pfam" id="PF00155">
    <property type="entry name" value="Aminotran_1_2"/>
    <property type="match status" value="1"/>
</dbReference>
<dbReference type="InterPro" id="IPR015421">
    <property type="entry name" value="PyrdxlP-dep_Trfase_major"/>
</dbReference>
<dbReference type="OrthoDB" id="9794015at2"/>